<accession>A0ABD3DXU3</accession>
<reference evidence="3" key="1">
    <citation type="journal article" date="2024" name="IScience">
        <title>Strigolactones Initiate the Formation of Haustorium-like Structures in Castilleja.</title>
        <authorList>
            <person name="Buerger M."/>
            <person name="Peterson D."/>
            <person name="Chory J."/>
        </authorList>
    </citation>
    <scope>NUCLEOTIDE SEQUENCE [LARGE SCALE GENOMIC DNA]</scope>
</reference>
<name>A0ABD3DXU3_9LAMI</name>
<evidence type="ECO:0000313" key="3">
    <source>
        <dbReference type="Proteomes" id="UP001632038"/>
    </source>
</evidence>
<dbReference type="Proteomes" id="UP001632038">
    <property type="component" value="Unassembled WGS sequence"/>
</dbReference>
<evidence type="ECO:0000256" key="1">
    <source>
        <dbReference type="SAM" id="MobiDB-lite"/>
    </source>
</evidence>
<comment type="caution">
    <text evidence="2">The sequence shown here is derived from an EMBL/GenBank/DDBJ whole genome shotgun (WGS) entry which is preliminary data.</text>
</comment>
<dbReference type="EMBL" id="JAVIJP010000009">
    <property type="protein sequence ID" value="KAL3647068.1"/>
    <property type="molecule type" value="Genomic_DNA"/>
</dbReference>
<gene>
    <name evidence="2" type="ORF">CASFOL_008036</name>
</gene>
<sequence>MAAARCCMRLPQLEATASPRLEKRRDGEGGWRSCDGVSFWGGGGGGRRGWGGVCVWWKQGRNGSILRRTRAAAGVVSAEGGYSDGSRRRSTWETDQCW</sequence>
<proteinExistence type="predicted"/>
<protein>
    <submittedName>
        <fullName evidence="2">Uncharacterized protein</fullName>
    </submittedName>
</protein>
<keyword evidence="3" id="KW-1185">Reference proteome</keyword>
<organism evidence="2 3">
    <name type="scientific">Castilleja foliolosa</name>
    <dbReference type="NCBI Taxonomy" id="1961234"/>
    <lineage>
        <taxon>Eukaryota</taxon>
        <taxon>Viridiplantae</taxon>
        <taxon>Streptophyta</taxon>
        <taxon>Embryophyta</taxon>
        <taxon>Tracheophyta</taxon>
        <taxon>Spermatophyta</taxon>
        <taxon>Magnoliopsida</taxon>
        <taxon>eudicotyledons</taxon>
        <taxon>Gunneridae</taxon>
        <taxon>Pentapetalae</taxon>
        <taxon>asterids</taxon>
        <taxon>lamiids</taxon>
        <taxon>Lamiales</taxon>
        <taxon>Orobanchaceae</taxon>
        <taxon>Pedicularideae</taxon>
        <taxon>Castillejinae</taxon>
        <taxon>Castilleja</taxon>
    </lineage>
</organism>
<evidence type="ECO:0000313" key="2">
    <source>
        <dbReference type="EMBL" id="KAL3647068.1"/>
    </source>
</evidence>
<dbReference type="AlphaFoldDB" id="A0ABD3DXU3"/>
<feature type="region of interest" description="Disordered" evidence="1">
    <location>
        <begin position="79"/>
        <end position="98"/>
    </location>
</feature>